<evidence type="ECO:0000313" key="3">
    <source>
        <dbReference type="Proteomes" id="UP001556367"/>
    </source>
</evidence>
<name>A0ABR3J0M4_9AGAR</name>
<comment type="caution">
    <text evidence="2">The sequence shown here is derived from an EMBL/GenBank/DDBJ whole genome shotgun (WGS) entry which is preliminary data.</text>
</comment>
<feature type="compositionally biased region" description="Basic residues" evidence="1">
    <location>
        <begin position="10"/>
        <end position="27"/>
    </location>
</feature>
<dbReference type="EMBL" id="JASNQZ010000013">
    <property type="protein sequence ID" value="KAL0948685.1"/>
    <property type="molecule type" value="Genomic_DNA"/>
</dbReference>
<keyword evidence="3" id="KW-1185">Reference proteome</keyword>
<sequence>MTFSKATTSTKRRKVKLRKASPRKPPPKPRAQTKPQPGTSSDRWVDVTSDEDGETFDYAGQSTGSASAQVNSASSTSLTDALATYAADRKSTLGQGDGHVREALALLTKSAPARLDQARKETNTSMTSVKKDKGKGKPESDPEFRVAKVIILPNGVYVPDSDEEEELSEPAPKHHSPEIPSNLQVQILQSQGLAVIDLEHGILFRKDEDYSEVEKRLQKLFGRLWTHFNAHQELAGDETTNVFVSDFLVCCRDWSDIYVLPHVKYPDGQHLYINSKGRRAGFLEHALVLSMWCSS</sequence>
<reference evidence="3" key="1">
    <citation type="submission" date="2024-06" db="EMBL/GenBank/DDBJ databases">
        <title>Multi-omics analyses provide insights into the biosynthesis of the anticancer antibiotic pleurotin in Hohenbuehelia grisea.</title>
        <authorList>
            <person name="Weaver J.A."/>
            <person name="Alberti F."/>
        </authorList>
    </citation>
    <scope>NUCLEOTIDE SEQUENCE [LARGE SCALE GENOMIC DNA]</scope>
    <source>
        <strain evidence="3">T-177</strain>
    </source>
</reference>
<dbReference type="Proteomes" id="UP001556367">
    <property type="component" value="Unassembled WGS sequence"/>
</dbReference>
<accession>A0ABR3J0M4</accession>
<feature type="compositionally biased region" description="Polar residues" evidence="1">
    <location>
        <begin position="60"/>
        <end position="71"/>
    </location>
</feature>
<feature type="region of interest" description="Disordered" evidence="1">
    <location>
        <begin position="111"/>
        <end position="141"/>
    </location>
</feature>
<evidence type="ECO:0000256" key="1">
    <source>
        <dbReference type="SAM" id="MobiDB-lite"/>
    </source>
</evidence>
<proteinExistence type="predicted"/>
<evidence type="ECO:0000313" key="2">
    <source>
        <dbReference type="EMBL" id="KAL0948685.1"/>
    </source>
</evidence>
<feature type="region of interest" description="Disordered" evidence="1">
    <location>
        <begin position="1"/>
        <end position="79"/>
    </location>
</feature>
<feature type="compositionally biased region" description="Basic and acidic residues" evidence="1">
    <location>
        <begin position="129"/>
        <end position="141"/>
    </location>
</feature>
<organism evidence="2 3">
    <name type="scientific">Hohenbuehelia grisea</name>
    <dbReference type="NCBI Taxonomy" id="104357"/>
    <lineage>
        <taxon>Eukaryota</taxon>
        <taxon>Fungi</taxon>
        <taxon>Dikarya</taxon>
        <taxon>Basidiomycota</taxon>
        <taxon>Agaricomycotina</taxon>
        <taxon>Agaricomycetes</taxon>
        <taxon>Agaricomycetidae</taxon>
        <taxon>Agaricales</taxon>
        <taxon>Pleurotineae</taxon>
        <taxon>Pleurotaceae</taxon>
        <taxon>Hohenbuehelia</taxon>
    </lineage>
</organism>
<gene>
    <name evidence="2" type="ORF">HGRIS_010486</name>
</gene>
<protein>
    <submittedName>
        <fullName evidence="2">Uncharacterized protein</fullName>
    </submittedName>
</protein>